<dbReference type="OMA" id="NEWHACP"/>
<feature type="chain" id="PRO_5003473126" description="Peptidase S33 tripeptidyl aminopeptidase-like C-terminal domain-containing protein" evidence="1">
    <location>
        <begin position="19"/>
        <end position="570"/>
    </location>
</feature>
<evidence type="ECO:0000259" key="2">
    <source>
        <dbReference type="Pfam" id="PF08386"/>
    </source>
</evidence>
<feature type="signal peptide" evidence="1">
    <location>
        <begin position="1"/>
        <end position="18"/>
    </location>
</feature>
<dbReference type="InterPro" id="IPR013595">
    <property type="entry name" value="Pept_S33_TAP-like_C"/>
</dbReference>
<dbReference type="EMBL" id="JH159161">
    <property type="protein sequence ID" value="EGZ08237.1"/>
    <property type="molecule type" value="Genomic_DNA"/>
</dbReference>
<dbReference type="KEGG" id="psoj:PHYSODRAFT_527244"/>
<evidence type="ECO:0000313" key="4">
    <source>
        <dbReference type="Proteomes" id="UP000002640"/>
    </source>
</evidence>
<sequence length="570" mass="62666">MRLYQLFALAAIVSQASEASVKTRLNGWFKCTDFTFSDEGSSTGQYTECATFSAPLCYPGICKTPKFADPTIDVFVKRMPATNGDPETATNVWFLEGGPSSSTNMELVMIDVLTQLNGTANLYTMDYRGLGRSTYLDCIAAQSTTTGSPYGKEFASSEVPDCAQELENKYGDLAAFSVTSSATDLATFIAKYTNNASTIVYGSSYGTLFVERLMHLNPKKVTGYALDGVATASGASADKFFYMSKRDIDFGIVGDRFLALCDEDATCSSHFKEPNTVPTTLRRLLADFDKDPNSTCASLLKKLKYYGEFAPSGALTLIFGTMLVDAELRKLIPPVVYRMKRCEAKDAEVLSQFIAYYNTYASSTSQDAAFESTLLTSLLYFSEMWERPQPSQAEMDKRFKNALISAGVFVNQPELYCAFSKEKSKSCDEFNVGNYPAKPIIYKRDQYWNKTATIPSQASVLLLSSKMDAQTLHEYAEALLDTLDGDQKEMVTFNTSIHGTIVYTQLDSGSTCGAKLLASYANNKGKLNGLDKSCVDEVPAFNLTLPVEYQNAYFGTDDVYDGAYNASLTQ</sequence>
<dbReference type="SMR" id="G5A8L1"/>
<dbReference type="RefSeq" id="XP_009536409.1">
    <property type="nucleotide sequence ID" value="XM_009538114.1"/>
</dbReference>
<accession>G5A8L1</accession>
<dbReference type="STRING" id="1094619.G5A8L1"/>
<dbReference type="GeneID" id="20661103"/>
<name>G5A8L1_PHYSP</name>
<dbReference type="AlphaFoldDB" id="G5A8L1"/>
<protein>
    <recommendedName>
        <fullName evidence="2">Peptidase S33 tripeptidyl aminopeptidase-like C-terminal domain-containing protein</fullName>
    </recommendedName>
</protein>
<evidence type="ECO:0000256" key="1">
    <source>
        <dbReference type="SAM" id="SignalP"/>
    </source>
</evidence>
<proteinExistence type="predicted"/>
<dbReference type="Proteomes" id="UP000002640">
    <property type="component" value="Unassembled WGS sequence"/>
</dbReference>
<dbReference type="InterPro" id="IPR029058">
    <property type="entry name" value="AB_hydrolase_fold"/>
</dbReference>
<organism evidence="3 4">
    <name type="scientific">Phytophthora sojae (strain P6497)</name>
    <name type="common">Soybean stem and root rot agent</name>
    <name type="synonym">Phytophthora megasperma f. sp. glycines</name>
    <dbReference type="NCBI Taxonomy" id="1094619"/>
    <lineage>
        <taxon>Eukaryota</taxon>
        <taxon>Sar</taxon>
        <taxon>Stramenopiles</taxon>
        <taxon>Oomycota</taxon>
        <taxon>Peronosporomycetes</taxon>
        <taxon>Peronosporales</taxon>
        <taxon>Peronosporaceae</taxon>
        <taxon>Phytophthora</taxon>
    </lineage>
</organism>
<keyword evidence="1" id="KW-0732">Signal</keyword>
<dbReference type="Gene3D" id="3.40.50.1820">
    <property type="entry name" value="alpha/beta hydrolase"/>
    <property type="match status" value="1"/>
</dbReference>
<reference evidence="3 4" key="1">
    <citation type="journal article" date="2006" name="Science">
        <title>Phytophthora genome sequences uncover evolutionary origins and mechanisms of pathogenesis.</title>
        <authorList>
            <person name="Tyler B.M."/>
            <person name="Tripathy S."/>
            <person name="Zhang X."/>
            <person name="Dehal P."/>
            <person name="Jiang R.H."/>
            <person name="Aerts A."/>
            <person name="Arredondo F.D."/>
            <person name="Baxter L."/>
            <person name="Bensasson D."/>
            <person name="Beynon J.L."/>
            <person name="Chapman J."/>
            <person name="Damasceno C.M."/>
            <person name="Dorrance A.E."/>
            <person name="Dou D."/>
            <person name="Dickerman A.W."/>
            <person name="Dubchak I.L."/>
            <person name="Garbelotto M."/>
            <person name="Gijzen M."/>
            <person name="Gordon S.G."/>
            <person name="Govers F."/>
            <person name="Grunwald N.J."/>
            <person name="Huang W."/>
            <person name="Ivors K.L."/>
            <person name="Jones R.W."/>
            <person name="Kamoun S."/>
            <person name="Krampis K."/>
            <person name="Lamour K.H."/>
            <person name="Lee M.K."/>
            <person name="McDonald W.H."/>
            <person name="Medina M."/>
            <person name="Meijer H.J."/>
            <person name="Nordberg E.K."/>
            <person name="Maclean D.J."/>
            <person name="Ospina-Giraldo M.D."/>
            <person name="Morris P.F."/>
            <person name="Phuntumart V."/>
            <person name="Putnam N.H."/>
            <person name="Rash S."/>
            <person name="Rose J.K."/>
            <person name="Sakihama Y."/>
            <person name="Salamov A.A."/>
            <person name="Savidor A."/>
            <person name="Scheuring C.F."/>
            <person name="Smith B.M."/>
            <person name="Sobral B.W."/>
            <person name="Terry A."/>
            <person name="Torto-Alalibo T.A."/>
            <person name="Win J."/>
            <person name="Xu Z."/>
            <person name="Zhang H."/>
            <person name="Grigoriev I.V."/>
            <person name="Rokhsar D.S."/>
            <person name="Boore J.L."/>
        </authorList>
    </citation>
    <scope>NUCLEOTIDE SEQUENCE [LARGE SCALE GENOMIC DNA]</scope>
    <source>
        <strain evidence="3 4">P6497</strain>
    </source>
</reference>
<feature type="domain" description="Peptidase S33 tripeptidyl aminopeptidase-like C-terminal" evidence="2">
    <location>
        <begin position="448"/>
        <end position="534"/>
    </location>
</feature>
<dbReference type="SUPFAM" id="SSF53474">
    <property type="entry name" value="alpha/beta-Hydrolases"/>
    <property type="match status" value="1"/>
</dbReference>
<dbReference type="InParanoid" id="G5A8L1"/>
<gene>
    <name evidence="3" type="ORF">PHYSODRAFT_527244</name>
</gene>
<keyword evidence="4" id="KW-1185">Reference proteome</keyword>
<evidence type="ECO:0000313" key="3">
    <source>
        <dbReference type="EMBL" id="EGZ08237.1"/>
    </source>
</evidence>
<dbReference type="Pfam" id="PF08386">
    <property type="entry name" value="Abhydrolase_4"/>
    <property type="match status" value="1"/>
</dbReference>